<evidence type="ECO:0000256" key="2">
    <source>
        <dbReference type="SAM" id="MobiDB-lite"/>
    </source>
</evidence>
<feature type="region of interest" description="Disordered" evidence="2">
    <location>
        <begin position="1"/>
        <end position="97"/>
    </location>
</feature>
<dbReference type="Proteomes" id="UP000639775">
    <property type="component" value="Unassembled WGS sequence"/>
</dbReference>
<gene>
    <name evidence="3" type="ORF">HAT86_01400</name>
</gene>
<organism evidence="3 4">
    <name type="scientific">Roseovarius gahaiensis</name>
    <dbReference type="NCBI Taxonomy" id="2716691"/>
    <lineage>
        <taxon>Bacteria</taxon>
        <taxon>Pseudomonadati</taxon>
        <taxon>Pseudomonadota</taxon>
        <taxon>Alphaproteobacteria</taxon>
        <taxon>Rhodobacterales</taxon>
        <taxon>Roseobacteraceae</taxon>
        <taxon>Roseovarius</taxon>
    </lineage>
</organism>
<proteinExistence type="predicted"/>
<keyword evidence="1" id="KW-0175">Coiled coil</keyword>
<comment type="caution">
    <text evidence="3">The sequence shown here is derived from an EMBL/GenBank/DDBJ whole genome shotgun (WGS) entry which is preliminary data.</text>
</comment>
<protein>
    <recommendedName>
        <fullName evidence="5">Inner membrane protein</fullName>
    </recommendedName>
</protein>
<name>A0A967BA98_9RHOB</name>
<feature type="compositionally biased region" description="Low complexity" evidence="2">
    <location>
        <begin position="62"/>
        <end position="73"/>
    </location>
</feature>
<dbReference type="AlphaFoldDB" id="A0A967BA98"/>
<dbReference type="RefSeq" id="WP_167192807.1">
    <property type="nucleotide sequence ID" value="NZ_JAAORB010000002.1"/>
</dbReference>
<dbReference type="Gene3D" id="1.10.287.1490">
    <property type="match status" value="1"/>
</dbReference>
<evidence type="ECO:0008006" key="5">
    <source>
        <dbReference type="Google" id="ProtNLM"/>
    </source>
</evidence>
<evidence type="ECO:0000313" key="4">
    <source>
        <dbReference type="Proteomes" id="UP000639775"/>
    </source>
</evidence>
<accession>A0A967BA98</accession>
<dbReference type="EMBL" id="JAAORB010000002">
    <property type="protein sequence ID" value="NHQ73118.1"/>
    <property type="molecule type" value="Genomic_DNA"/>
</dbReference>
<sequence>MADKKTSEQSTDTDQEKPDNDEGVDIEQSQSDASEETDQVVGDDADQETSATADTDGDSDTSGEGADTTGGSEPAPDKDDAPQAEDDGPAIASSAPAVATEQVVIRKGGFFPMLVGGVAAAAIGFGVSQYMGDDWPFADDDTSAQFTALEGRLDAQNETLTSLQERLDQAPDLAGLENTQADLASQLSGLDEDVAQLTSQVTSLDERLTEVEKRPVDEAASDTAIAAYERELQALQDAMAQQRADIESMAQEARAMEQSAEETAETTMRRAAVTRIQTALDSGTGFASALADLQGTGATVPDALSRMASSGVPTLADLQDSFPEAARRALRVARGSSDTGASGVGGFLRDQLGVRSLTPKEGNDPDAVLSRAEAAVGDGRLQDALAELEALPEAGRAELSDWSEQAKQRLDAVSAAEALTQDMN</sequence>
<evidence type="ECO:0000256" key="1">
    <source>
        <dbReference type="SAM" id="Coils"/>
    </source>
</evidence>
<evidence type="ECO:0000313" key="3">
    <source>
        <dbReference type="EMBL" id="NHQ73118.1"/>
    </source>
</evidence>
<feature type="coiled-coil region" evidence="1">
    <location>
        <begin position="146"/>
        <end position="266"/>
    </location>
</feature>
<keyword evidence="4" id="KW-1185">Reference proteome</keyword>
<feature type="compositionally biased region" description="Acidic residues" evidence="2">
    <location>
        <begin position="33"/>
        <end position="47"/>
    </location>
</feature>
<reference evidence="3" key="1">
    <citation type="submission" date="2020-03" db="EMBL/GenBank/DDBJ databases">
        <title>Roseovarius gahaiensis sp. nov., isolated from Gahai Saline Lake, China.</title>
        <authorList>
            <person name="Sun X."/>
        </authorList>
    </citation>
    <scope>NUCLEOTIDE SEQUENCE</scope>
    <source>
        <strain evidence="3">GH877</strain>
    </source>
</reference>